<evidence type="ECO:0000313" key="2">
    <source>
        <dbReference type="Proteomes" id="UP001362999"/>
    </source>
</evidence>
<comment type="caution">
    <text evidence="1">The sequence shown here is derived from an EMBL/GenBank/DDBJ whole genome shotgun (WGS) entry which is preliminary data.</text>
</comment>
<dbReference type="EMBL" id="JAWWNJ010000166">
    <property type="protein sequence ID" value="KAK6977708.1"/>
    <property type="molecule type" value="Genomic_DNA"/>
</dbReference>
<accession>A0AAV9ZCC1</accession>
<name>A0AAV9ZCC1_9AGAR</name>
<reference evidence="1 2" key="1">
    <citation type="journal article" date="2024" name="J Genomics">
        <title>Draft genome sequencing and assembly of Favolaschia claudopus CIRM-BRFM 2984 isolated from oak limbs.</title>
        <authorList>
            <person name="Navarro D."/>
            <person name="Drula E."/>
            <person name="Chaduli D."/>
            <person name="Cazenave R."/>
            <person name="Ahrendt S."/>
            <person name="Wang J."/>
            <person name="Lipzen A."/>
            <person name="Daum C."/>
            <person name="Barry K."/>
            <person name="Grigoriev I.V."/>
            <person name="Favel A."/>
            <person name="Rosso M.N."/>
            <person name="Martin F."/>
        </authorList>
    </citation>
    <scope>NUCLEOTIDE SEQUENCE [LARGE SCALE GENOMIC DNA]</scope>
    <source>
        <strain evidence="1 2">CIRM-BRFM 2984</strain>
    </source>
</reference>
<gene>
    <name evidence="1" type="ORF">R3P38DRAFT_2666149</name>
</gene>
<dbReference type="AlphaFoldDB" id="A0AAV9ZCC1"/>
<dbReference type="Proteomes" id="UP001362999">
    <property type="component" value="Unassembled WGS sequence"/>
</dbReference>
<organism evidence="1 2">
    <name type="scientific">Favolaschia claudopus</name>
    <dbReference type="NCBI Taxonomy" id="2862362"/>
    <lineage>
        <taxon>Eukaryota</taxon>
        <taxon>Fungi</taxon>
        <taxon>Dikarya</taxon>
        <taxon>Basidiomycota</taxon>
        <taxon>Agaricomycotina</taxon>
        <taxon>Agaricomycetes</taxon>
        <taxon>Agaricomycetidae</taxon>
        <taxon>Agaricales</taxon>
        <taxon>Marasmiineae</taxon>
        <taxon>Mycenaceae</taxon>
        <taxon>Favolaschia</taxon>
    </lineage>
</organism>
<proteinExistence type="predicted"/>
<protein>
    <submittedName>
        <fullName evidence="1">F-box domain-containing protein</fullName>
    </submittedName>
</protein>
<evidence type="ECO:0000313" key="1">
    <source>
        <dbReference type="EMBL" id="KAK6977708.1"/>
    </source>
</evidence>
<sequence length="481" mass="53591">MLDTLPVELVLYILRGSSLSVVLSVSRTCSYLRGISLVERRLWVDASDAYRIRLPLGETLKTMKLSLIPGYAARCVAIRNKVRPFQRCTSSTSIPDPVLVSPIRTYETTGLYKLPAYAPWGPAKYSKYSFVGHIPPTFLSVLPGGHSFLLGSLRHLAVYDLVGEYGIELNVGPSCSQYEPRPGTEAVSAVDWDSRDHGVHIGVAVLSKAFDEQCEVQSYLSVFQINYDVKEKHNTNEAPSVRRTQLVSVPFRAEAVAIRGSLVVVHNHSNLLLVDLRTSRRGWWHIEKCMIQRVTIDVGFRLPAVFLAVRSQDQSTLLFFPDVTAAMLECSRSESRRGIASRPLEPHTVYTLPNRVYISAHLDRYLTCECITHEFSEVPVTFHNGSSPPGPGTNGTKFSVLYDSQQPVQARSSFHTLLTAVDPNGLMEVQILDSDEDIEPHARSISFPAERMHGVGRSVAFDPVYGIGLVFARGRVWVTQY</sequence>
<keyword evidence="2" id="KW-1185">Reference proteome</keyword>